<feature type="transmembrane region" description="Helical" evidence="6">
    <location>
        <begin position="12"/>
        <end position="34"/>
    </location>
</feature>
<evidence type="ECO:0000256" key="1">
    <source>
        <dbReference type="ARBA" id="ARBA00022481"/>
    </source>
</evidence>
<evidence type="ECO:0000259" key="7">
    <source>
        <dbReference type="PROSITE" id="PS50111"/>
    </source>
</evidence>
<evidence type="ECO:0000256" key="5">
    <source>
        <dbReference type="SAM" id="MobiDB-lite"/>
    </source>
</evidence>
<sequence length="565" mass="60147">MKLNNLKIGTRLALAFGTICLLLVGIILFSAMMLSRVNANTTDIVDLRLPRIQVSYALGGRVNDVALALRNLMLARDKADAQKQIETIAAARREINANYEELKKLIVLPKGKDILKKMMESQEQYVVKADRLIAIVNSGTADEARAYLNSDLRPVLASYKSSIAEMIEFQVELTRKSGQDAERGYHDTRNLLLGIGAAIVALAAFLGFRITRSITRPLAQALEVANTVADGDLSSRIEVRTSDETGMLLAALKRMNESLVTTVTEIRRGTESIATASAEVASGTQDLSSRTEQQASSLEETASSMEELTSTVKQNADNARQANALAESASTFAAKGGTVISEVVDTMAEINESARKVVDIISVIDGIAFQTNILALNAAVEAARAGEQGRGFAVVASEVRTLAQRSANAAKEIKMLIDTSVEKVDRGSRLVGEAGTTMNDIVQSVQHVTDIMAEITAASAEQTAGIEQINTAVAQMDQVTQQNAALVEEAAAATESMQEQAGRLAQAVAVFRVDGAQHVVVQQLGARAAPAPALSGRSKAPALRHSATGSSAPKRVAAGGDWEEF</sequence>
<feature type="coiled-coil region" evidence="4">
    <location>
        <begin position="469"/>
        <end position="496"/>
    </location>
</feature>
<protein>
    <submittedName>
        <fullName evidence="9">MCP four helix bundle domain-containing protein</fullName>
    </submittedName>
</protein>
<dbReference type="EMBL" id="JAEPBG010000004">
    <property type="protein sequence ID" value="MBK4735315.1"/>
    <property type="molecule type" value="Genomic_DNA"/>
</dbReference>
<dbReference type="GO" id="GO:0007165">
    <property type="term" value="P:signal transduction"/>
    <property type="evidence" value="ECO:0007669"/>
    <property type="project" value="UniProtKB-KW"/>
</dbReference>
<keyword evidence="10" id="KW-1185">Reference proteome</keyword>
<keyword evidence="6" id="KW-1133">Transmembrane helix</keyword>
<feature type="domain" description="Methyl-accepting transducer" evidence="7">
    <location>
        <begin position="269"/>
        <end position="498"/>
    </location>
</feature>
<evidence type="ECO:0000256" key="3">
    <source>
        <dbReference type="PROSITE-ProRule" id="PRU00284"/>
    </source>
</evidence>
<name>A0A934SRL8_9BURK</name>
<dbReference type="SUPFAM" id="SSF58104">
    <property type="entry name" value="Methyl-accepting chemotaxis protein (MCP) signaling domain"/>
    <property type="match status" value="1"/>
</dbReference>
<dbReference type="InterPro" id="IPR004089">
    <property type="entry name" value="MCPsignal_dom"/>
</dbReference>
<reference evidence="9" key="1">
    <citation type="submission" date="2021-01" db="EMBL/GenBank/DDBJ databases">
        <title>Genome sequence of strain Noviherbaspirillum sp. DKR-6.</title>
        <authorList>
            <person name="Chaudhary D.K."/>
        </authorList>
    </citation>
    <scope>NUCLEOTIDE SEQUENCE</scope>
    <source>
        <strain evidence="9">DKR-6</strain>
    </source>
</reference>
<dbReference type="Gene3D" id="1.10.287.950">
    <property type="entry name" value="Methyl-accepting chemotaxis protein"/>
    <property type="match status" value="1"/>
</dbReference>
<evidence type="ECO:0000313" key="10">
    <source>
        <dbReference type="Proteomes" id="UP000622890"/>
    </source>
</evidence>
<dbReference type="Pfam" id="PF00015">
    <property type="entry name" value="MCPsignal"/>
    <property type="match status" value="1"/>
</dbReference>
<proteinExistence type="inferred from homology"/>
<dbReference type="AlphaFoldDB" id="A0A934SRL8"/>
<dbReference type="InterPro" id="IPR004090">
    <property type="entry name" value="Chemotax_Me-accpt_rcpt"/>
</dbReference>
<dbReference type="PANTHER" id="PTHR43531:SF14">
    <property type="entry name" value="METHYL-ACCEPTING CHEMOTAXIS PROTEIN I-RELATED"/>
    <property type="match status" value="1"/>
</dbReference>
<comment type="caution">
    <text evidence="9">The sequence shown here is derived from an EMBL/GenBank/DDBJ whole genome shotgun (WGS) entry which is preliminary data.</text>
</comment>
<dbReference type="FunFam" id="1.10.287.950:FF:000002">
    <property type="entry name" value="Methyl-accepting chemotaxis protein"/>
    <property type="match status" value="1"/>
</dbReference>
<feature type="transmembrane region" description="Helical" evidence="6">
    <location>
        <begin position="191"/>
        <end position="208"/>
    </location>
</feature>
<keyword evidence="4" id="KW-0175">Coiled coil</keyword>
<dbReference type="PROSITE" id="PS50885">
    <property type="entry name" value="HAMP"/>
    <property type="match status" value="1"/>
</dbReference>
<keyword evidence="6" id="KW-0472">Membrane</keyword>
<evidence type="ECO:0000256" key="6">
    <source>
        <dbReference type="SAM" id="Phobius"/>
    </source>
</evidence>
<keyword evidence="3" id="KW-0807">Transducer</keyword>
<dbReference type="RefSeq" id="WP_200592088.1">
    <property type="nucleotide sequence ID" value="NZ_JAEPBG010000004.1"/>
</dbReference>
<dbReference type="CDD" id="cd06225">
    <property type="entry name" value="HAMP"/>
    <property type="match status" value="1"/>
</dbReference>
<dbReference type="PRINTS" id="PR00260">
    <property type="entry name" value="CHEMTRNSDUCR"/>
</dbReference>
<comment type="similarity">
    <text evidence="2">Belongs to the methyl-accepting chemotaxis (MCP) protein family.</text>
</comment>
<dbReference type="InterPro" id="IPR024478">
    <property type="entry name" value="HlyB_4HB_MCP"/>
</dbReference>
<dbReference type="PANTHER" id="PTHR43531">
    <property type="entry name" value="PROTEIN ICFG"/>
    <property type="match status" value="1"/>
</dbReference>
<dbReference type="Proteomes" id="UP000622890">
    <property type="component" value="Unassembled WGS sequence"/>
</dbReference>
<dbReference type="Pfam" id="PF00672">
    <property type="entry name" value="HAMP"/>
    <property type="match status" value="1"/>
</dbReference>
<evidence type="ECO:0000256" key="2">
    <source>
        <dbReference type="ARBA" id="ARBA00029447"/>
    </source>
</evidence>
<evidence type="ECO:0000259" key="8">
    <source>
        <dbReference type="PROSITE" id="PS50885"/>
    </source>
</evidence>
<dbReference type="GO" id="GO:0006935">
    <property type="term" value="P:chemotaxis"/>
    <property type="evidence" value="ECO:0007669"/>
    <property type="project" value="InterPro"/>
</dbReference>
<dbReference type="SMART" id="SM00283">
    <property type="entry name" value="MA"/>
    <property type="match status" value="1"/>
</dbReference>
<dbReference type="CDD" id="cd11386">
    <property type="entry name" value="MCP_signal"/>
    <property type="match status" value="1"/>
</dbReference>
<evidence type="ECO:0000313" key="9">
    <source>
        <dbReference type="EMBL" id="MBK4735315.1"/>
    </source>
</evidence>
<dbReference type="InterPro" id="IPR003660">
    <property type="entry name" value="HAMP_dom"/>
</dbReference>
<dbReference type="Pfam" id="PF12729">
    <property type="entry name" value="4HB_MCP_1"/>
    <property type="match status" value="1"/>
</dbReference>
<dbReference type="GO" id="GO:0004888">
    <property type="term" value="F:transmembrane signaling receptor activity"/>
    <property type="evidence" value="ECO:0007669"/>
    <property type="project" value="InterPro"/>
</dbReference>
<feature type="compositionally biased region" description="Polar residues" evidence="5">
    <location>
        <begin position="282"/>
        <end position="304"/>
    </location>
</feature>
<feature type="region of interest" description="Disordered" evidence="5">
    <location>
        <begin position="278"/>
        <end position="304"/>
    </location>
</feature>
<organism evidence="9 10">
    <name type="scientific">Noviherbaspirillum pedocola</name>
    <dbReference type="NCBI Taxonomy" id="2801341"/>
    <lineage>
        <taxon>Bacteria</taxon>
        <taxon>Pseudomonadati</taxon>
        <taxon>Pseudomonadota</taxon>
        <taxon>Betaproteobacteria</taxon>
        <taxon>Burkholderiales</taxon>
        <taxon>Oxalobacteraceae</taxon>
        <taxon>Noviherbaspirillum</taxon>
    </lineage>
</organism>
<feature type="domain" description="HAMP" evidence="8">
    <location>
        <begin position="212"/>
        <end position="264"/>
    </location>
</feature>
<feature type="coiled-coil region" evidence="4">
    <location>
        <begin position="78"/>
        <end position="105"/>
    </location>
</feature>
<dbReference type="SMART" id="SM00304">
    <property type="entry name" value="HAMP"/>
    <property type="match status" value="1"/>
</dbReference>
<keyword evidence="1" id="KW-0488">Methylation</keyword>
<dbReference type="InterPro" id="IPR047347">
    <property type="entry name" value="YvaQ-like_sensor"/>
</dbReference>
<dbReference type="InterPro" id="IPR051310">
    <property type="entry name" value="MCP_chemotaxis"/>
</dbReference>
<feature type="region of interest" description="Disordered" evidence="5">
    <location>
        <begin position="530"/>
        <end position="565"/>
    </location>
</feature>
<gene>
    <name evidence="9" type="ORF">JJB74_11890</name>
</gene>
<accession>A0A934SRL8</accession>
<dbReference type="CDD" id="cd19411">
    <property type="entry name" value="MCP2201-like_sensor"/>
    <property type="match status" value="1"/>
</dbReference>
<dbReference type="GO" id="GO:0005886">
    <property type="term" value="C:plasma membrane"/>
    <property type="evidence" value="ECO:0007669"/>
    <property type="project" value="TreeGrafter"/>
</dbReference>
<dbReference type="PROSITE" id="PS50111">
    <property type="entry name" value="CHEMOTAXIS_TRANSDUC_2"/>
    <property type="match status" value="1"/>
</dbReference>
<keyword evidence="6" id="KW-0812">Transmembrane</keyword>
<evidence type="ECO:0000256" key="4">
    <source>
        <dbReference type="SAM" id="Coils"/>
    </source>
</evidence>